<proteinExistence type="predicted"/>
<dbReference type="Proteomes" id="UP000295388">
    <property type="component" value="Unassembled WGS sequence"/>
</dbReference>
<dbReference type="InterPro" id="IPR002763">
    <property type="entry name" value="DUF72"/>
</dbReference>
<dbReference type="SUPFAM" id="SSF117396">
    <property type="entry name" value="TM1631-like"/>
    <property type="match status" value="1"/>
</dbReference>
<dbReference type="PANTHER" id="PTHR30348">
    <property type="entry name" value="UNCHARACTERIZED PROTEIN YECE"/>
    <property type="match status" value="1"/>
</dbReference>
<evidence type="ECO:0000313" key="2">
    <source>
        <dbReference type="Proteomes" id="UP000295388"/>
    </source>
</evidence>
<reference evidence="1 2" key="1">
    <citation type="submission" date="2019-03" db="EMBL/GenBank/DDBJ databases">
        <title>Genomic Encyclopedia of Type Strains, Phase III (KMG-III): the genomes of soil and plant-associated and newly described type strains.</title>
        <authorList>
            <person name="Whitman W."/>
        </authorList>
    </citation>
    <scope>NUCLEOTIDE SEQUENCE [LARGE SCALE GENOMIC DNA]</scope>
    <source>
        <strain evidence="1 2">VKM Ac-2527</strain>
    </source>
</reference>
<dbReference type="RefSeq" id="WP_133805236.1">
    <property type="nucleotide sequence ID" value="NZ_SNWQ01000031.1"/>
</dbReference>
<keyword evidence="2" id="KW-1185">Reference proteome</keyword>
<name>A0A4R6JEF5_9ACTN</name>
<dbReference type="Gene3D" id="3.20.20.410">
    <property type="entry name" value="Protein of unknown function UPF0759"/>
    <property type="match status" value="1"/>
</dbReference>
<dbReference type="OrthoDB" id="9780310at2"/>
<comment type="caution">
    <text evidence="1">The sequence shown here is derived from an EMBL/GenBank/DDBJ whole genome shotgun (WGS) entry which is preliminary data.</text>
</comment>
<gene>
    <name evidence="1" type="ORF">EV643_13165</name>
</gene>
<evidence type="ECO:0000313" key="1">
    <source>
        <dbReference type="EMBL" id="TDO33797.1"/>
    </source>
</evidence>
<sequence length="301" mass="33728">MSGWAATPYRVGISGWRYPPWRKVYYPDGLPQRAELEYASRRLNSIELNGSFYALQRPSSYQRWYDETPDGFVFSVKGPRFVTHLKKLADVDGPLANFFASGVLALADKFGPVLWQLPPTLGYDADRLAAFFEKLPRTTSEAAELAGTHEDRMEGRSLTTCAVDIPLRHALEVRHKSFERVEFIELLRAHGIALVCADTAGKWPMLDDVTADFVYVRLHGAEELYVSGYDDKSLDRWALKIRAWQAGRTPSDGHTLAPPARRRARDVFAYFDNDVKVRAPFDAEALAARLGVASVGADSAE</sequence>
<organism evidence="1 2">
    <name type="scientific">Kribbella caucasensis</name>
    <dbReference type="NCBI Taxonomy" id="2512215"/>
    <lineage>
        <taxon>Bacteria</taxon>
        <taxon>Bacillati</taxon>
        <taxon>Actinomycetota</taxon>
        <taxon>Actinomycetes</taxon>
        <taxon>Propionibacteriales</taxon>
        <taxon>Kribbellaceae</taxon>
        <taxon>Kribbella</taxon>
    </lineage>
</organism>
<dbReference type="Pfam" id="PF01904">
    <property type="entry name" value="DUF72"/>
    <property type="match status" value="1"/>
</dbReference>
<protein>
    <submittedName>
        <fullName evidence="1">Uncharacterized protein YecE (DUF72 family)</fullName>
    </submittedName>
</protein>
<dbReference type="InterPro" id="IPR036520">
    <property type="entry name" value="UPF0759_sf"/>
</dbReference>
<dbReference type="PANTHER" id="PTHR30348:SF4">
    <property type="entry name" value="DUF72 DOMAIN-CONTAINING PROTEIN"/>
    <property type="match status" value="1"/>
</dbReference>
<accession>A0A4R6JEF5</accession>
<dbReference type="EMBL" id="SNWQ01000031">
    <property type="protein sequence ID" value="TDO33797.1"/>
    <property type="molecule type" value="Genomic_DNA"/>
</dbReference>
<dbReference type="AlphaFoldDB" id="A0A4R6JEF5"/>